<dbReference type="EMBL" id="KN824280">
    <property type="protein sequence ID" value="KIM32219.1"/>
    <property type="molecule type" value="Genomic_DNA"/>
</dbReference>
<gene>
    <name evidence="1" type="ORF">M408DRAFT_326854</name>
</gene>
<sequence length="270" mass="29339">MTGRPILIVAGVGNAGGTGAATAKEFAKVLGYRVALVARRQKDLDTIAAEIRGFGGEAHSFPLKEYTREQIAEVFSAVRKKWPDSRIKVALWNASQWSRIPFLDVTEDDIQKSVQINVVAAFAWSQEAIKAMLEPASGTSAEDAPGGTVLFTGATSSTRGAASFATFAAGKHGLRALSQSLAREFGRQNIHVAHVIIDGTILTPKIKEMFGGRKQVVQTPGEATGDENWLDDDARRLDPSSIAKAFVWLHQQDHSAWTLELDMRPAKEHF</sequence>
<organism evidence="1 2">
    <name type="scientific">Serendipita vermifera MAFF 305830</name>
    <dbReference type="NCBI Taxonomy" id="933852"/>
    <lineage>
        <taxon>Eukaryota</taxon>
        <taxon>Fungi</taxon>
        <taxon>Dikarya</taxon>
        <taxon>Basidiomycota</taxon>
        <taxon>Agaricomycotina</taxon>
        <taxon>Agaricomycetes</taxon>
        <taxon>Sebacinales</taxon>
        <taxon>Serendipitaceae</taxon>
        <taxon>Serendipita</taxon>
    </lineage>
</organism>
<keyword evidence="2" id="KW-1185">Reference proteome</keyword>
<evidence type="ECO:0000313" key="2">
    <source>
        <dbReference type="Proteomes" id="UP000054097"/>
    </source>
</evidence>
<accession>A0A0C3BJF9</accession>
<dbReference type="STRING" id="933852.A0A0C3BJF9"/>
<dbReference type="PANTHER" id="PTHR43431">
    <property type="entry name" value="OXIDOREDUCTASE, SHORT CHAIN DEHYDROGENASE/REDUCTASE FAMILY (AFU_ORTHOLOGUE AFUA_5G14000)"/>
    <property type="match status" value="1"/>
</dbReference>
<evidence type="ECO:0000313" key="1">
    <source>
        <dbReference type="EMBL" id="KIM32219.1"/>
    </source>
</evidence>
<reference evidence="2" key="2">
    <citation type="submission" date="2015-01" db="EMBL/GenBank/DDBJ databases">
        <title>Evolutionary Origins and Diversification of the Mycorrhizal Mutualists.</title>
        <authorList>
            <consortium name="DOE Joint Genome Institute"/>
            <consortium name="Mycorrhizal Genomics Consortium"/>
            <person name="Kohler A."/>
            <person name="Kuo A."/>
            <person name="Nagy L.G."/>
            <person name="Floudas D."/>
            <person name="Copeland A."/>
            <person name="Barry K.W."/>
            <person name="Cichocki N."/>
            <person name="Veneault-Fourrey C."/>
            <person name="LaButti K."/>
            <person name="Lindquist E.A."/>
            <person name="Lipzen A."/>
            <person name="Lundell T."/>
            <person name="Morin E."/>
            <person name="Murat C."/>
            <person name="Riley R."/>
            <person name="Ohm R."/>
            <person name="Sun H."/>
            <person name="Tunlid A."/>
            <person name="Henrissat B."/>
            <person name="Grigoriev I.V."/>
            <person name="Hibbett D.S."/>
            <person name="Martin F."/>
        </authorList>
    </citation>
    <scope>NUCLEOTIDE SEQUENCE [LARGE SCALE GENOMIC DNA]</scope>
    <source>
        <strain evidence="2">MAFF 305830</strain>
    </source>
</reference>
<dbReference type="InterPro" id="IPR036291">
    <property type="entry name" value="NAD(P)-bd_dom_sf"/>
</dbReference>
<dbReference type="OrthoDB" id="5399006at2759"/>
<dbReference type="InterPro" id="IPR002347">
    <property type="entry name" value="SDR_fam"/>
</dbReference>
<proteinExistence type="predicted"/>
<reference evidence="1 2" key="1">
    <citation type="submission" date="2014-04" db="EMBL/GenBank/DDBJ databases">
        <authorList>
            <consortium name="DOE Joint Genome Institute"/>
            <person name="Kuo A."/>
            <person name="Zuccaro A."/>
            <person name="Kohler A."/>
            <person name="Nagy L.G."/>
            <person name="Floudas D."/>
            <person name="Copeland A."/>
            <person name="Barry K.W."/>
            <person name="Cichocki N."/>
            <person name="Veneault-Fourrey C."/>
            <person name="LaButti K."/>
            <person name="Lindquist E.A."/>
            <person name="Lipzen A."/>
            <person name="Lundell T."/>
            <person name="Morin E."/>
            <person name="Murat C."/>
            <person name="Sun H."/>
            <person name="Tunlid A."/>
            <person name="Henrissat B."/>
            <person name="Grigoriev I.V."/>
            <person name="Hibbett D.S."/>
            <person name="Martin F."/>
            <person name="Nordberg H.P."/>
            <person name="Cantor M.N."/>
            <person name="Hua S.X."/>
        </authorList>
    </citation>
    <scope>NUCLEOTIDE SEQUENCE [LARGE SCALE GENOMIC DNA]</scope>
    <source>
        <strain evidence="1 2">MAFF 305830</strain>
    </source>
</reference>
<dbReference type="SUPFAM" id="SSF51735">
    <property type="entry name" value="NAD(P)-binding Rossmann-fold domains"/>
    <property type="match status" value="1"/>
</dbReference>
<evidence type="ECO:0008006" key="3">
    <source>
        <dbReference type="Google" id="ProtNLM"/>
    </source>
</evidence>
<dbReference type="PANTHER" id="PTHR43431:SF7">
    <property type="entry name" value="OXIDOREDUCTASE, SHORT CHAIN DEHYDROGENASE_REDUCTASE FAMILY (AFU_ORTHOLOGUE AFUA_5G14000)"/>
    <property type="match status" value="1"/>
</dbReference>
<name>A0A0C3BJF9_SERVB</name>
<dbReference type="PRINTS" id="PR00081">
    <property type="entry name" value="GDHRDH"/>
</dbReference>
<dbReference type="Gene3D" id="3.40.50.720">
    <property type="entry name" value="NAD(P)-binding Rossmann-like Domain"/>
    <property type="match status" value="1"/>
</dbReference>
<protein>
    <recommendedName>
        <fullName evidence="3">Short-chain dehydrogenase/reductase SDR</fullName>
    </recommendedName>
</protein>
<dbReference type="AlphaFoldDB" id="A0A0C3BJF9"/>
<dbReference type="Proteomes" id="UP000054097">
    <property type="component" value="Unassembled WGS sequence"/>
</dbReference>
<dbReference type="HOGENOM" id="CLU_010194_17_0_1"/>
<dbReference type="Pfam" id="PF00106">
    <property type="entry name" value="adh_short"/>
    <property type="match status" value="1"/>
</dbReference>